<evidence type="ECO:0000256" key="3">
    <source>
        <dbReference type="ARBA" id="ARBA00022692"/>
    </source>
</evidence>
<dbReference type="AlphaFoldDB" id="A0A9X2H7X1"/>
<feature type="transmembrane region" description="Helical" evidence="6">
    <location>
        <begin position="376"/>
        <end position="399"/>
    </location>
</feature>
<keyword evidence="5 6" id="KW-0472">Membrane</keyword>
<dbReference type="EMBL" id="JANAFB010000002">
    <property type="protein sequence ID" value="MCP3424709.1"/>
    <property type="molecule type" value="Genomic_DNA"/>
</dbReference>
<accession>A0A9X2H7X1</accession>
<name>A0A9X2H7X1_9MICC</name>
<comment type="subcellular location">
    <subcellularLocation>
        <location evidence="1">Cell membrane</location>
        <topology evidence="1">Multi-pass membrane protein</topology>
    </subcellularLocation>
</comment>
<feature type="transmembrane region" description="Helical" evidence="6">
    <location>
        <begin position="147"/>
        <end position="170"/>
    </location>
</feature>
<protein>
    <submittedName>
        <fullName evidence="8">MFS transporter</fullName>
    </submittedName>
</protein>
<evidence type="ECO:0000256" key="4">
    <source>
        <dbReference type="ARBA" id="ARBA00022989"/>
    </source>
</evidence>
<feature type="transmembrane region" description="Helical" evidence="6">
    <location>
        <begin position="176"/>
        <end position="194"/>
    </location>
</feature>
<dbReference type="Pfam" id="PF00083">
    <property type="entry name" value="Sugar_tr"/>
    <property type="match status" value="1"/>
</dbReference>
<dbReference type="InterPro" id="IPR005828">
    <property type="entry name" value="MFS_sugar_transport-like"/>
</dbReference>
<evidence type="ECO:0000256" key="6">
    <source>
        <dbReference type="SAM" id="Phobius"/>
    </source>
</evidence>
<feature type="transmembrane region" description="Helical" evidence="6">
    <location>
        <begin position="59"/>
        <end position="77"/>
    </location>
</feature>
<dbReference type="GO" id="GO:0022857">
    <property type="term" value="F:transmembrane transporter activity"/>
    <property type="evidence" value="ECO:0007669"/>
    <property type="project" value="InterPro"/>
</dbReference>
<dbReference type="InterPro" id="IPR036259">
    <property type="entry name" value="MFS_trans_sf"/>
</dbReference>
<evidence type="ECO:0000256" key="1">
    <source>
        <dbReference type="ARBA" id="ARBA00004651"/>
    </source>
</evidence>
<keyword evidence="3 6" id="KW-0812">Transmembrane</keyword>
<dbReference type="PANTHER" id="PTHR23511">
    <property type="entry name" value="SYNAPTIC VESICLE GLYCOPROTEIN 2"/>
    <property type="match status" value="1"/>
</dbReference>
<gene>
    <name evidence="8" type="ORF">NBM05_01325</name>
</gene>
<comment type="caution">
    <text evidence="8">The sequence shown here is derived from an EMBL/GenBank/DDBJ whole genome shotgun (WGS) entry which is preliminary data.</text>
</comment>
<proteinExistence type="predicted"/>
<dbReference type="Gene3D" id="1.20.1250.20">
    <property type="entry name" value="MFS general substrate transporter like domains"/>
    <property type="match status" value="1"/>
</dbReference>
<feature type="transmembrane region" description="Helical" evidence="6">
    <location>
        <begin position="341"/>
        <end position="364"/>
    </location>
</feature>
<dbReference type="InterPro" id="IPR020846">
    <property type="entry name" value="MFS_dom"/>
</dbReference>
<dbReference type="CDD" id="cd17316">
    <property type="entry name" value="MFS_SV2_like"/>
    <property type="match status" value="1"/>
</dbReference>
<reference evidence="8" key="1">
    <citation type="submission" date="2022-06" db="EMBL/GenBank/DDBJ databases">
        <title>Rothia sp. isolated from sandalwood seedling.</title>
        <authorList>
            <person name="Tuikhar N."/>
            <person name="Kirdat K."/>
            <person name="Thorat V."/>
            <person name="Swetha P."/>
            <person name="Padma S."/>
            <person name="Sundararaj R."/>
            <person name="Yadav A."/>
        </authorList>
    </citation>
    <scope>NUCLEOTIDE SEQUENCE</scope>
    <source>
        <strain evidence="8">AR01</strain>
    </source>
</reference>
<keyword evidence="2" id="KW-0813">Transport</keyword>
<feature type="transmembrane region" description="Helical" evidence="6">
    <location>
        <begin position="89"/>
        <end position="107"/>
    </location>
</feature>
<evidence type="ECO:0000313" key="8">
    <source>
        <dbReference type="EMBL" id="MCP3424709.1"/>
    </source>
</evidence>
<feature type="transmembrane region" description="Helical" evidence="6">
    <location>
        <begin position="316"/>
        <end position="335"/>
    </location>
</feature>
<dbReference type="Proteomes" id="UP001139502">
    <property type="component" value="Unassembled WGS sequence"/>
</dbReference>
<dbReference type="PANTHER" id="PTHR23511:SF34">
    <property type="entry name" value="SYNAPTIC VESICLE GLYCOPROTEIN 2"/>
    <property type="match status" value="1"/>
</dbReference>
<organism evidence="8 9">
    <name type="scientific">Rothia santali</name>
    <dbReference type="NCBI Taxonomy" id="2949643"/>
    <lineage>
        <taxon>Bacteria</taxon>
        <taxon>Bacillati</taxon>
        <taxon>Actinomycetota</taxon>
        <taxon>Actinomycetes</taxon>
        <taxon>Micrococcales</taxon>
        <taxon>Micrococcaceae</taxon>
        <taxon>Rothia</taxon>
    </lineage>
</organism>
<dbReference type="PROSITE" id="PS50850">
    <property type="entry name" value="MFS"/>
    <property type="match status" value="1"/>
</dbReference>
<keyword evidence="4 6" id="KW-1133">Transmembrane helix</keyword>
<evidence type="ECO:0000259" key="7">
    <source>
        <dbReference type="PROSITE" id="PS50850"/>
    </source>
</evidence>
<feature type="transmembrane region" description="Helical" evidence="6">
    <location>
        <begin position="113"/>
        <end position="135"/>
    </location>
</feature>
<feature type="transmembrane region" description="Helical" evidence="6">
    <location>
        <begin position="255"/>
        <end position="276"/>
    </location>
</feature>
<evidence type="ECO:0000256" key="2">
    <source>
        <dbReference type="ARBA" id="ARBA00022448"/>
    </source>
</evidence>
<dbReference type="SUPFAM" id="SSF103473">
    <property type="entry name" value="MFS general substrate transporter"/>
    <property type="match status" value="1"/>
</dbReference>
<feature type="transmembrane region" description="Helical" evidence="6">
    <location>
        <begin position="405"/>
        <end position="427"/>
    </location>
</feature>
<sequence length="439" mass="46438">MTDHTTQAIAYEDAPTSKFHLRVAIAGTGGQFSDGVVLGITGIVLASATTALQLTPLEIGLLGAASLIGLFIGAIFTGPIADRFGRQAIFRWDMLIFAVLSAAQFMVQEAWQLLALRLLIGLTLGADYVVSKSMVTEHSPRRIRGRLLSFMAVAWATGYAMAYLIGFLISGTGPDAWRTMLLISALPALVVLLFRVTIPESPLWLVEHGHTERAAQVVREHAGPGVVPPAPIGLGSSKQSKMSLLFSPKYRRRTAIGAIFYVCQVIPYFALGTFAPQVMQALGVESKLAAGAVYNVFLLVGAVVGMLIVDRISRRTFLIGSFFAGALALTCLIVFSSMSPIISVILFACFALILSAAANLEFVYPPELFNTEVRASGVGVATAASRLGSAGSTFLLPLVVAGYGINTALAACVVVLIIGGLACWAIAPETRNRTLSATS</sequence>
<feature type="transmembrane region" description="Helical" evidence="6">
    <location>
        <begin position="288"/>
        <end position="309"/>
    </location>
</feature>
<dbReference type="GO" id="GO:0005886">
    <property type="term" value="C:plasma membrane"/>
    <property type="evidence" value="ECO:0007669"/>
    <property type="project" value="UniProtKB-SubCell"/>
</dbReference>
<dbReference type="RefSeq" id="WP_254164521.1">
    <property type="nucleotide sequence ID" value="NZ_JANAFB010000002.1"/>
</dbReference>
<keyword evidence="9" id="KW-1185">Reference proteome</keyword>
<evidence type="ECO:0000256" key="5">
    <source>
        <dbReference type="ARBA" id="ARBA00023136"/>
    </source>
</evidence>
<feature type="domain" description="Major facilitator superfamily (MFS) profile" evidence="7">
    <location>
        <begin position="23"/>
        <end position="431"/>
    </location>
</feature>
<evidence type="ECO:0000313" key="9">
    <source>
        <dbReference type="Proteomes" id="UP001139502"/>
    </source>
</evidence>